<proteinExistence type="predicted"/>
<dbReference type="InterPro" id="IPR011032">
    <property type="entry name" value="GroES-like_sf"/>
</dbReference>
<dbReference type="InterPro" id="IPR013149">
    <property type="entry name" value="ADH-like_C"/>
</dbReference>
<reference evidence="3 4" key="1">
    <citation type="submission" date="2023-01" db="EMBL/GenBank/DDBJ databases">
        <title>Analysis of 21 Apiospora genomes using comparative genomics revels a genus with tremendous synthesis potential of carbohydrate active enzymes and secondary metabolites.</title>
        <authorList>
            <person name="Sorensen T."/>
        </authorList>
    </citation>
    <scope>NUCLEOTIDE SEQUENCE [LARGE SCALE GENOMIC DNA]</scope>
    <source>
        <strain evidence="3 4">CBS 20057</strain>
    </source>
</reference>
<dbReference type="InterPro" id="IPR041694">
    <property type="entry name" value="ADH_N_2"/>
</dbReference>
<evidence type="ECO:0000313" key="4">
    <source>
        <dbReference type="Proteomes" id="UP001396898"/>
    </source>
</evidence>
<dbReference type="SMART" id="SM00829">
    <property type="entry name" value="PKS_ER"/>
    <property type="match status" value="1"/>
</dbReference>
<protein>
    <submittedName>
        <fullName evidence="3">Nadp-dependent leukotriene b4 12-hydroxydehydrogenase protein</fullName>
    </submittedName>
</protein>
<name>A0ABR1RCS2_9PEZI</name>
<dbReference type="InterPro" id="IPR020843">
    <property type="entry name" value="ER"/>
</dbReference>
<sequence length="353" mass="37959">MVRNKTLIYKRYTPLEPVPGENLAVEDRPFDLDAAPPPGGITAKNTFLSLDPYQRGQMRRAEDPGTYSVPWIEGRPAVVTALSTVLQSGHPTLRAGDQILGFADAAEYAAIPAELLAAGTRAVPPSEVPPGVAPEALPGALGIPGLAAYVSFFEYVPALRAGRTMLVSAASGAVGQIVGQLGKMHGMKVIGSTGSPDKVEFVTRELGFDGAWDYKTETTGAALARLAPEGLDVYYENVGGEMLETALRHMKDFGTIIASGMVSEYNVPDQDKYGVKTLMNIVLKRLSVHGFICGDPHHVQKYGPTFARDILTWISEGKIKTRNEVVEGLDSAPDAFNRMIRGDKFGKMVIKVD</sequence>
<evidence type="ECO:0000256" key="1">
    <source>
        <dbReference type="ARBA" id="ARBA00023002"/>
    </source>
</evidence>
<dbReference type="PANTHER" id="PTHR43205:SF7">
    <property type="entry name" value="PROSTAGLANDIN REDUCTASE 1"/>
    <property type="match status" value="1"/>
</dbReference>
<feature type="domain" description="Enoyl reductase (ER)" evidence="2">
    <location>
        <begin position="20"/>
        <end position="350"/>
    </location>
</feature>
<dbReference type="SUPFAM" id="SSF51735">
    <property type="entry name" value="NAD(P)-binding Rossmann-fold domains"/>
    <property type="match status" value="1"/>
</dbReference>
<dbReference type="Gene3D" id="3.40.50.720">
    <property type="entry name" value="NAD(P)-binding Rossmann-like Domain"/>
    <property type="match status" value="1"/>
</dbReference>
<comment type="caution">
    <text evidence="3">The sequence shown here is derived from an EMBL/GenBank/DDBJ whole genome shotgun (WGS) entry which is preliminary data.</text>
</comment>
<dbReference type="Gene3D" id="3.90.180.10">
    <property type="entry name" value="Medium-chain alcohol dehydrogenases, catalytic domain"/>
    <property type="match status" value="1"/>
</dbReference>
<keyword evidence="4" id="KW-1185">Reference proteome</keyword>
<dbReference type="InterPro" id="IPR036291">
    <property type="entry name" value="NAD(P)-bd_dom_sf"/>
</dbReference>
<accession>A0ABR1RCS2</accession>
<evidence type="ECO:0000313" key="3">
    <source>
        <dbReference type="EMBL" id="KAK8008384.1"/>
    </source>
</evidence>
<dbReference type="InterPro" id="IPR045010">
    <property type="entry name" value="MDR_fam"/>
</dbReference>
<dbReference type="Pfam" id="PF00107">
    <property type="entry name" value="ADH_zinc_N"/>
    <property type="match status" value="1"/>
</dbReference>
<keyword evidence="1" id="KW-0560">Oxidoreductase</keyword>
<dbReference type="EMBL" id="JAQQWI010000016">
    <property type="protein sequence ID" value="KAK8008384.1"/>
    <property type="molecule type" value="Genomic_DNA"/>
</dbReference>
<organism evidence="3 4">
    <name type="scientific">Apiospora marii</name>
    <dbReference type="NCBI Taxonomy" id="335849"/>
    <lineage>
        <taxon>Eukaryota</taxon>
        <taxon>Fungi</taxon>
        <taxon>Dikarya</taxon>
        <taxon>Ascomycota</taxon>
        <taxon>Pezizomycotina</taxon>
        <taxon>Sordariomycetes</taxon>
        <taxon>Xylariomycetidae</taxon>
        <taxon>Amphisphaeriales</taxon>
        <taxon>Apiosporaceae</taxon>
        <taxon>Apiospora</taxon>
    </lineage>
</organism>
<evidence type="ECO:0000259" key="2">
    <source>
        <dbReference type="SMART" id="SM00829"/>
    </source>
</evidence>
<dbReference type="SUPFAM" id="SSF50129">
    <property type="entry name" value="GroES-like"/>
    <property type="match status" value="1"/>
</dbReference>
<dbReference type="PANTHER" id="PTHR43205">
    <property type="entry name" value="PROSTAGLANDIN REDUCTASE"/>
    <property type="match status" value="1"/>
</dbReference>
<gene>
    <name evidence="3" type="ORF">PG991_010935</name>
</gene>
<dbReference type="Pfam" id="PF16884">
    <property type="entry name" value="ADH_N_2"/>
    <property type="match status" value="1"/>
</dbReference>
<dbReference type="Proteomes" id="UP001396898">
    <property type="component" value="Unassembled WGS sequence"/>
</dbReference>
<dbReference type="CDD" id="cd05288">
    <property type="entry name" value="PGDH"/>
    <property type="match status" value="1"/>
</dbReference>